<keyword evidence="4" id="KW-1185">Reference proteome</keyword>
<keyword evidence="1" id="KW-0472">Membrane</keyword>
<comment type="caution">
    <text evidence="3">The sequence shown here is derived from an EMBL/GenBank/DDBJ whole genome shotgun (WGS) entry which is preliminary data.</text>
</comment>
<evidence type="ECO:0000313" key="4">
    <source>
        <dbReference type="Proteomes" id="UP000270219"/>
    </source>
</evidence>
<sequence>MKKQNTLFAYLLIGIGLYFLLKQLQFPILTNFYSWQSLLIIIGLAFLIHSFSSKHYQNLFTGTLLLGLGIHFHGLAHYGFWIDHWASYTLIIGIAFLVRAWKTKQGFLMGFLFTILSIIFIFSSRLSIYFYWLDDVVGILEMAWPILLIVVGIFFLFKRK</sequence>
<evidence type="ECO:0000256" key="1">
    <source>
        <dbReference type="SAM" id="Phobius"/>
    </source>
</evidence>
<dbReference type="Proteomes" id="UP000270219">
    <property type="component" value="Unassembled WGS sequence"/>
</dbReference>
<gene>
    <name evidence="3" type="ORF">D8M04_01335</name>
</gene>
<dbReference type="InterPro" id="IPR043726">
    <property type="entry name" value="LiaI-LiaF-like_TM1"/>
</dbReference>
<accession>A0A498DFH4</accession>
<dbReference type="EMBL" id="RCHR01000001">
    <property type="protein sequence ID" value="RLL47948.1"/>
    <property type="molecule type" value="Genomic_DNA"/>
</dbReference>
<feature type="transmembrane region" description="Helical" evidence="1">
    <location>
        <begin position="59"/>
        <end position="79"/>
    </location>
</feature>
<proteinExistence type="predicted"/>
<feature type="transmembrane region" description="Helical" evidence="1">
    <location>
        <begin position="7"/>
        <end position="26"/>
    </location>
</feature>
<feature type="transmembrane region" description="Helical" evidence="1">
    <location>
        <begin position="85"/>
        <end position="101"/>
    </location>
</feature>
<reference evidence="3 4" key="1">
    <citation type="submission" date="2018-10" db="EMBL/GenBank/DDBJ databases">
        <title>Oceanobacillus sp. YLB-02 draft genome.</title>
        <authorList>
            <person name="Yu L."/>
        </authorList>
    </citation>
    <scope>NUCLEOTIDE SEQUENCE [LARGE SCALE GENOMIC DNA]</scope>
    <source>
        <strain evidence="3 4">YLB-02</strain>
    </source>
</reference>
<feature type="transmembrane region" description="Helical" evidence="1">
    <location>
        <begin position="138"/>
        <end position="157"/>
    </location>
</feature>
<dbReference type="AlphaFoldDB" id="A0A498DFH4"/>
<keyword evidence="1" id="KW-1133">Transmembrane helix</keyword>
<protein>
    <recommendedName>
        <fullName evidence="2">LiaI-LiaF-like transmembrane region domain-containing protein</fullName>
    </recommendedName>
</protein>
<feature type="transmembrane region" description="Helical" evidence="1">
    <location>
        <begin position="32"/>
        <end position="52"/>
    </location>
</feature>
<keyword evidence="1" id="KW-0812">Transmembrane</keyword>
<dbReference type="RefSeq" id="WP_121520643.1">
    <property type="nucleotide sequence ID" value="NZ_RCHR01000001.1"/>
</dbReference>
<feature type="domain" description="LiaI-LiaF-like transmembrane region" evidence="2">
    <location>
        <begin position="7"/>
        <end position="47"/>
    </location>
</feature>
<evidence type="ECO:0000259" key="2">
    <source>
        <dbReference type="Pfam" id="PF18917"/>
    </source>
</evidence>
<organism evidence="3 4">
    <name type="scientific">Oceanobacillus piezotolerans</name>
    <dbReference type="NCBI Taxonomy" id="2448030"/>
    <lineage>
        <taxon>Bacteria</taxon>
        <taxon>Bacillati</taxon>
        <taxon>Bacillota</taxon>
        <taxon>Bacilli</taxon>
        <taxon>Bacillales</taxon>
        <taxon>Bacillaceae</taxon>
        <taxon>Oceanobacillus</taxon>
    </lineage>
</organism>
<dbReference type="Pfam" id="PF18917">
    <property type="entry name" value="LiaI-LiaF-like_TM1"/>
    <property type="match status" value="1"/>
</dbReference>
<evidence type="ECO:0000313" key="3">
    <source>
        <dbReference type="EMBL" id="RLL47948.1"/>
    </source>
</evidence>
<dbReference type="OrthoDB" id="2989824at2"/>
<feature type="transmembrane region" description="Helical" evidence="1">
    <location>
        <begin position="108"/>
        <end position="132"/>
    </location>
</feature>
<name>A0A498DFH4_9BACI</name>